<dbReference type="PROSITE" id="PS51257">
    <property type="entry name" value="PROKAR_LIPOPROTEIN"/>
    <property type="match status" value="1"/>
</dbReference>
<dbReference type="GO" id="GO:0004497">
    <property type="term" value="F:monooxygenase activity"/>
    <property type="evidence" value="ECO:0007669"/>
    <property type="project" value="UniProtKB-KW"/>
</dbReference>
<dbReference type="Gene3D" id="3.50.50.60">
    <property type="entry name" value="FAD/NAD(P)-binding domain"/>
    <property type="match status" value="1"/>
</dbReference>
<protein>
    <submittedName>
        <fullName evidence="2">SidA/IucD/PvdA family monooxygenase</fullName>
    </submittedName>
</protein>
<dbReference type="PRINTS" id="PR00469">
    <property type="entry name" value="PNDRDTASEII"/>
</dbReference>
<evidence type="ECO:0000313" key="3">
    <source>
        <dbReference type="Proteomes" id="UP000440224"/>
    </source>
</evidence>
<dbReference type="Pfam" id="PF13738">
    <property type="entry name" value="Pyr_redox_3"/>
    <property type="match status" value="1"/>
</dbReference>
<dbReference type="InterPro" id="IPR000960">
    <property type="entry name" value="Flavin_mOase"/>
</dbReference>
<keyword evidence="3" id="KW-1185">Reference proteome</keyword>
<dbReference type="InterPro" id="IPR036188">
    <property type="entry name" value="FAD/NAD-bd_sf"/>
</dbReference>
<dbReference type="Proteomes" id="UP000440224">
    <property type="component" value="Unassembled WGS sequence"/>
</dbReference>
<organism evidence="2 3">
    <name type="scientific">Polyangium spumosum</name>
    <dbReference type="NCBI Taxonomy" id="889282"/>
    <lineage>
        <taxon>Bacteria</taxon>
        <taxon>Pseudomonadati</taxon>
        <taxon>Myxococcota</taxon>
        <taxon>Polyangia</taxon>
        <taxon>Polyangiales</taxon>
        <taxon>Polyangiaceae</taxon>
        <taxon>Polyangium</taxon>
    </lineage>
</organism>
<dbReference type="EMBL" id="WJIE01000030">
    <property type="protein sequence ID" value="MRG98380.1"/>
    <property type="molecule type" value="Genomic_DNA"/>
</dbReference>
<name>A0A6N7Q656_9BACT</name>
<dbReference type="GO" id="GO:0050661">
    <property type="term" value="F:NADP binding"/>
    <property type="evidence" value="ECO:0007669"/>
    <property type="project" value="InterPro"/>
</dbReference>
<dbReference type="PANTHER" id="PTHR43539">
    <property type="entry name" value="FLAVIN-BINDING MONOOXYGENASE-LIKE PROTEIN (AFU_ORTHOLOGUE AFUA_4G09220)"/>
    <property type="match status" value="1"/>
</dbReference>
<dbReference type="OrthoDB" id="9790219at2"/>
<accession>A0A6N7Q656</accession>
<evidence type="ECO:0000256" key="1">
    <source>
        <dbReference type="ARBA" id="ARBA00023002"/>
    </source>
</evidence>
<dbReference type="PANTHER" id="PTHR43539:SF78">
    <property type="entry name" value="FLAVIN-CONTAINING MONOOXYGENASE"/>
    <property type="match status" value="1"/>
</dbReference>
<dbReference type="AlphaFoldDB" id="A0A6N7Q656"/>
<keyword evidence="1" id="KW-0560">Oxidoreductase</keyword>
<dbReference type="InterPro" id="IPR050982">
    <property type="entry name" value="Auxin_biosynth/cation_transpt"/>
</dbReference>
<comment type="caution">
    <text evidence="2">The sequence shown here is derived from an EMBL/GenBank/DDBJ whole genome shotgun (WGS) entry which is preliminary data.</text>
</comment>
<sequence length="380" mass="41762">MRRMHEEAEVIVVGAGPSGLSVGACLRSRGVSFEILERSSDVGASWRNHYERLHLHTVQRFSALPGMPWPAGTPTYPSRAQMVAYLEAYARGFDLNPRFGEDVRAARRVDSGFVLRTEANEYRSRALVVATGYNRVPNIPAWPGEESFGGPILHSSRYKNGEPYRGKRVLVVGAGNSGAEIALDLWEHGARPALSVRGPVHVIPRDLTGVPSQMSSLFLFSRLPSKVADAVSLFVLDRALGDLRPYGFTRPEIGPISQVVLKKRVPLIDVGTLELVKQGQIDVMKDVRSFSPGEVHFADGATRPFDAVVLATGYRTGIAEYFEDAEGWLDERGYPRYFGEPVPGAPGLFFVGYRNPLTGALHDIAIEAQRIAEHLAGEKR</sequence>
<evidence type="ECO:0000313" key="2">
    <source>
        <dbReference type="EMBL" id="MRG98380.1"/>
    </source>
</evidence>
<dbReference type="GO" id="GO:0050660">
    <property type="term" value="F:flavin adenine dinucleotide binding"/>
    <property type="evidence" value="ECO:0007669"/>
    <property type="project" value="InterPro"/>
</dbReference>
<gene>
    <name evidence="2" type="ORF">GF068_41670</name>
</gene>
<dbReference type="PRINTS" id="PR00368">
    <property type="entry name" value="FADPNR"/>
</dbReference>
<proteinExistence type="predicted"/>
<keyword evidence="2" id="KW-0503">Monooxygenase</keyword>
<dbReference type="PIRSF" id="PIRSF000332">
    <property type="entry name" value="FMO"/>
    <property type="match status" value="1"/>
</dbReference>
<reference evidence="2 3" key="1">
    <citation type="submission" date="2019-10" db="EMBL/GenBank/DDBJ databases">
        <title>A soil myxobacterium in the family Polyangiaceae.</title>
        <authorList>
            <person name="Li Y."/>
            <person name="Wang J."/>
        </authorList>
    </citation>
    <scope>NUCLEOTIDE SEQUENCE [LARGE SCALE GENOMIC DNA]</scope>
    <source>
        <strain evidence="2 3">DSM 14734</strain>
    </source>
</reference>
<dbReference type="SUPFAM" id="SSF51905">
    <property type="entry name" value="FAD/NAD(P)-binding domain"/>
    <property type="match status" value="2"/>
</dbReference>